<dbReference type="Gene3D" id="3.40.50.1000">
    <property type="entry name" value="HAD superfamily/HAD-like"/>
    <property type="match status" value="1"/>
</dbReference>
<keyword evidence="8 9" id="KW-0472">Membrane</keyword>
<sequence>MTAAEVLAALDSGPEGLNEAEAAARLLRYGPNQMAPVRPVSPLRIFCQQFANLLVLVLIAATVISGLMGETLDAGVILVILFACVTLGFIQEYRAEKAAQALARLAAPTAVVIREGAEKIIPAREVVPGDLLLLHAGDRVPADARLLWAANLMTDEALLTGESTPVAKNSAPLTASHLPVPDQSNMVFGGTVVTYGRGQAVVTATGPSSQFGRIARILGEPRVESTPLEKRLAVIGRGLSFICLSVAGLAVLLGLYQGNDLWDMLLWGLSLAVAAVPEALPAVVTGALAIGTSRMARRRAIVKRLPAVETMGCTTVICTDKTGTLTKNEMTVRRLYLDDRRVKVTGAGYHPEGEFLGEDLVPLAKDHPVWQWLLKVAVLCNDAVLEQKGDLWQVRGDPTEAALLVMARKAGLDPETLIKEYPRVAEIPFTSERKRMSTVNQGPGGLFLCIKGAPENLLPWCSKILKSRGEEPLDASGREAIAREAGIMATQALRPLGLAYRPLATIPPLVPESEEKDLIWLGLAGLMDPPRPEAREAVRRCREAGIRVIMVTGDHPDTAQAIAQELGLLPSGARSAVLCGPELNHLSDLELLAALREVSVVARVSPEHKLRLVQLLKSQGEVVAMTGDGVNDAPALKMADIGVAMGLTGTEVTKETADIILADDNFATLVAAVEEGRAIFDNIKKYLIYLLSCNLSEILVLTGAVFLGLPLPLLALQILWVNLTTDGLPALALGVDPKAPDIMARPPRPPGEKVFSRSLVVLVIVISLYLGLALLALFACYVLFDPHRLGDPGLILRQARTMVFATLIMAELVNAFNCRSELHSLKTVGLCRNPWLVLSVLLSGACMVVVIQWPPLAALFHTGSLTWEDWLLAAALSLGLIPVVETAKWRLRRPQLL</sequence>
<dbReference type="SMART" id="SM00831">
    <property type="entry name" value="Cation_ATPase_N"/>
    <property type="match status" value="1"/>
</dbReference>
<dbReference type="GO" id="GO:0016020">
    <property type="term" value="C:membrane"/>
    <property type="evidence" value="ECO:0007669"/>
    <property type="project" value="UniProtKB-SubCell"/>
</dbReference>
<dbReference type="InterPro" id="IPR006068">
    <property type="entry name" value="ATPase_P-typ_cation-transptr_C"/>
</dbReference>
<dbReference type="InterPro" id="IPR036412">
    <property type="entry name" value="HAD-like_sf"/>
</dbReference>
<reference evidence="11" key="1">
    <citation type="journal article" date="2020" name="mSystems">
        <title>Genome- and Community-Level Interaction Insights into Carbon Utilization and Element Cycling Functions of Hydrothermarchaeota in Hydrothermal Sediment.</title>
        <authorList>
            <person name="Zhou Z."/>
            <person name="Liu Y."/>
            <person name="Xu W."/>
            <person name="Pan J."/>
            <person name="Luo Z.H."/>
            <person name="Li M."/>
        </authorList>
    </citation>
    <scope>NUCLEOTIDE SEQUENCE [LARGE SCALE GENOMIC DNA]</scope>
    <source>
        <strain evidence="11">SpSt-853</strain>
    </source>
</reference>
<comment type="caution">
    <text evidence="11">The sequence shown here is derived from an EMBL/GenBank/DDBJ whole genome shotgun (WGS) entry which is preliminary data.</text>
</comment>
<evidence type="ECO:0000256" key="8">
    <source>
        <dbReference type="ARBA" id="ARBA00023136"/>
    </source>
</evidence>
<comment type="similarity">
    <text evidence="2">Belongs to the cation transport ATPase (P-type) (TC 3.A.3) family. Type IIA subfamily.</text>
</comment>
<dbReference type="InterPro" id="IPR044492">
    <property type="entry name" value="P_typ_ATPase_HD_dom"/>
</dbReference>
<dbReference type="InterPro" id="IPR023298">
    <property type="entry name" value="ATPase_P-typ_TM_dom_sf"/>
</dbReference>
<evidence type="ECO:0000256" key="1">
    <source>
        <dbReference type="ARBA" id="ARBA00004141"/>
    </source>
</evidence>
<dbReference type="InterPro" id="IPR023214">
    <property type="entry name" value="HAD_sf"/>
</dbReference>
<feature type="transmembrane region" description="Helical" evidence="9">
    <location>
        <begin position="713"/>
        <end position="733"/>
    </location>
</feature>
<feature type="transmembrane region" description="Helical" evidence="9">
    <location>
        <begin position="238"/>
        <end position="258"/>
    </location>
</feature>
<dbReference type="InterPro" id="IPR001757">
    <property type="entry name" value="P_typ_ATPase"/>
</dbReference>
<dbReference type="InterPro" id="IPR023299">
    <property type="entry name" value="ATPase_P-typ_cyto_dom_N"/>
</dbReference>
<evidence type="ECO:0000256" key="6">
    <source>
        <dbReference type="ARBA" id="ARBA00022967"/>
    </source>
</evidence>
<dbReference type="SUPFAM" id="SSF81665">
    <property type="entry name" value="Calcium ATPase, transmembrane domain M"/>
    <property type="match status" value="1"/>
</dbReference>
<dbReference type="SFLD" id="SFLDG00002">
    <property type="entry name" value="C1.7:_P-type_atpase_like"/>
    <property type="match status" value="1"/>
</dbReference>
<feature type="transmembrane region" description="Helical" evidence="9">
    <location>
        <begin position="264"/>
        <end position="290"/>
    </location>
</feature>
<keyword evidence="4" id="KW-0547">Nucleotide-binding</keyword>
<dbReference type="PROSITE" id="PS00154">
    <property type="entry name" value="ATPASE_E1_E2"/>
    <property type="match status" value="1"/>
</dbReference>
<name>A0A7C5EX79_9BACT</name>
<dbReference type="SFLD" id="SFLDS00003">
    <property type="entry name" value="Haloacid_Dehalogenase"/>
    <property type="match status" value="1"/>
</dbReference>
<evidence type="ECO:0000256" key="4">
    <source>
        <dbReference type="ARBA" id="ARBA00022741"/>
    </source>
</evidence>
<dbReference type="AlphaFoldDB" id="A0A7C5EX79"/>
<dbReference type="PANTHER" id="PTHR42861">
    <property type="entry name" value="CALCIUM-TRANSPORTING ATPASE"/>
    <property type="match status" value="1"/>
</dbReference>
<evidence type="ECO:0000256" key="3">
    <source>
        <dbReference type="ARBA" id="ARBA00022692"/>
    </source>
</evidence>
<evidence type="ECO:0000256" key="5">
    <source>
        <dbReference type="ARBA" id="ARBA00022840"/>
    </source>
</evidence>
<dbReference type="Pfam" id="PF13246">
    <property type="entry name" value="Cation_ATPase"/>
    <property type="match status" value="1"/>
</dbReference>
<evidence type="ECO:0000259" key="10">
    <source>
        <dbReference type="SMART" id="SM00831"/>
    </source>
</evidence>
<dbReference type="InterPro" id="IPR004014">
    <property type="entry name" value="ATPase_P-typ_cation-transptr_N"/>
</dbReference>
<dbReference type="FunFam" id="3.40.50.1000:FF:000028">
    <property type="entry name" value="Calcium-transporting P-type ATPase, putative"/>
    <property type="match status" value="1"/>
</dbReference>
<protein>
    <submittedName>
        <fullName evidence="11">Cation-translocating P-type ATPase</fullName>
    </submittedName>
</protein>
<dbReference type="PRINTS" id="PR00120">
    <property type="entry name" value="HATPASE"/>
</dbReference>
<dbReference type="SUPFAM" id="SSF56784">
    <property type="entry name" value="HAD-like"/>
    <property type="match status" value="1"/>
</dbReference>
<dbReference type="InterPro" id="IPR008250">
    <property type="entry name" value="ATPase_P-typ_transduc_dom_A_sf"/>
</dbReference>
<feature type="transmembrane region" description="Helical" evidence="9">
    <location>
        <begin position="686"/>
        <end position="707"/>
    </location>
</feature>
<evidence type="ECO:0000256" key="7">
    <source>
        <dbReference type="ARBA" id="ARBA00022989"/>
    </source>
</evidence>
<dbReference type="Gene3D" id="1.20.1110.10">
    <property type="entry name" value="Calcium-transporting ATPase, transmembrane domain"/>
    <property type="match status" value="1"/>
</dbReference>
<accession>A0A7C5EX79</accession>
<dbReference type="GO" id="GO:0016887">
    <property type="term" value="F:ATP hydrolysis activity"/>
    <property type="evidence" value="ECO:0007669"/>
    <property type="project" value="InterPro"/>
</dbReference>
<dbReference type="SFLD" id="SFLDF00027">
    <property type="entry name" value="p-type_atpase"/>
    <property type="match status" value="1"/>
</dbReference>
<dbReference type="InterPro" id="IPR018303">
    <property type="entry name" value="ATPase_P-typ_P_site"/>
</dbReference>
<keyword evidence="3 9" id="KW-0812">Transmembrane</keyword>
<evidence type="ECO:0000256" key="9">
    <source>
        <dbReference type="SAM" id="Phobius"/>
    </source>
</evidence>
<dbReference type="SUPFAM" id="SSF81653">
    <property type="entry name" value="Calcium ATPase, transduction domain A"/>
    <property type="match status" value="1"/>
</dbReference>
<feature type="transmembrane region" description="Helical" evidence="9">
    <location>
        <begin position="796"/>
        <end position="814"/>
    </location>
</feature>
<keyword evidence="5" id="KW-0067">ATP-binding</keyword>
<dbReference type="Pfam" id="PF00689">
    <property type="entry name" value="Cation_ATPase_C"/>
    <property type="match status" value="1"/>
</dbReference>
<dbReference type="Gene3D" id="3.40.1110.10">
    <property type="entry name" value="Calcium-transporting ATPase, cytoplasmic domain N"/>
    <property type="match status" value="1"/>
</dbReference>
<dbReference type="EMBL" id="DTKJ01000057">
    <property type="protein sequence ID" value="HGZ12205.1"/>
    <property type="molecule type" value="Genomic_DNA"/>
</dbReference>
<proteinExistence type="inferred from homology"/>
<organism evidence="11">
    <name type="scientific">Desulfobacca acetoxidans</name>
    <dbReference type="NCBI Taxonomy" id="60893"/>
    <lineage>
        <taxon>Bacteria</taxon>
        <taxon>Pseudomonadati</taxon>
        <taxon>Thermodesulfobacteriota</taxon>
        <taxon>Desulfobaccia</taxon>
        <taxon>Desulfobaccales</taxon>
        <taxon>Desulfobaccaceae</taxon>
        <taxon>Desulfobacca</taxon>
    </lineage>
</organism>
<evidence type="ECO:0000313" key="11">
    <source>
        <dbReference type="EMBL" id="HGZ12205.1"/>
    </source>
</evidence>
<feature type="transmembrane region" description="Helical" evidence="9">
    <location>
        <begin position="870"/>
        <end position="887"/>
    </location>
</feature>
<dbReference type="InterPro" id="IPR059000">
    <property type="entry name" value="ATPase_P-type_domA"/>
</dbReference>
<evidence type="ECO:0000256" key="2">
    <source>
        <dbReference type="ARBA" id="ARBA00005675"/>
    </source>
</evidence>
<feature type="transmembrane region" description="Helical" evidence="9">
    <location>
        <begin position="74"/>
        <end position="90"/>
    </location>
</feature>
<gene>
    <name evidence="11" type="ORF">ENW48_08300</name>
</gene>
<feature type="transmembrane region" description="Helical" evidence="9">
    <location>
        <begin position="50"/>
        <end position="68"/>
    </location>
</feature>
<feature type="domain" description="Cation-transporting P-type ATPase N-terminal" evidence="10">
    <location>
        <begin position="1"/>
        <end position="70"/>
    </location>
</feature>
<dbReference type="Gene3D" id="2.70.150.10">
    <property type="entry name" value="Calcium-transporting ATPase, cytoplasmic transduction domain A"/>
    <property type="match status" value="1"/>
</dbReference>
<keyword evidence="7 9" id="KW-1133">Transmembrane helix</keyword>
<feature type="transmembrane region" description="Helical" evidence="9">
    <location>
        <begin position="754"/>
        <end position="784"/>
    </location>
</feature>
<feature type="transmembrane region" description="Helical" evidence="9">
    <location>
        <begin position="835"/>
        <end position="858"/>
    </location>
</feature>
<dbReference type="Pfam" id="PF00690">
    <property type="entry name" value="Cation_ATPase_N"/>
    <property type="match status" value="1"/>
</dbReference>
<keyword evidence="6" id="KW-1278">Translocase</keyword>
<dbReference type="Pfam" id="PF00122">
    <property type="entry name" value="E1-E2_ATPase"/>
    <property type="match status" value="1"/>
</dbReference>
<dbReference type="NCBIfam" id="TIGR01494">
    <property type="entry name" value="ATPase_P-type"/>
    <property type="match status" value="3"/>
</dbReference>
<comment type="subcellular location">
    <subcellularLocation>
        <location evidence="1">Membrane</location>
        <topology evidence="1">Multi-pass membrane protein</topology>
    </subcellularLocation>
</comment>
<dbReference type="GO" id="GO:0005524">
    <property type="term" value="F:ATP binding"/>
    <property type="evidence" value="ECO:0007669"/>
    <property type="project" value="UniProtKB-KW"/>
</dbReference>
<dbReference type="SUPFAM" id="SSF81660">
    <property type="entry name" value="Metal cation-transporting ATPase, ATP-binding domain N"/>
    <property type="match status" value="1"/>
</dbReference>
<dbReference type="PRINTS" id="PR00119">
    <property type="entry name" value="CATATPASE"/>
</dbReference>